<dbReference type="Pfam" id="PF03544">
    <property type="entry name" value="TonB_C"/>
    <property type="match status" value="1"/>
</dbReference>
<accession>A0A1G9PME9</accession>
<keyword evidence="5" id="KW-0997">Cell inner membrane</keyword>
<dbReference type="Proteomes" id="UP000198510">
    <property type="component" value="Unassembled WGS sequence"/>
</dbReference>
<evidence type="ECO:0000256" key="8">
    <source>
        <dbReference type="ARBA" id="ARBA00022989"/>
    </source>
</evidence>
<comment type="subcellular location">
    <subcellularLocation>
        <location evidence="1">Cell inner membrane</location>
        <topology evidence="1">Single-pass membrane protein</topology>
        <orientation evidence="1">Periplasmic side</orientation>
    </subcellularLocation>
</comment>
<evidence type="ECO:0000313" key="13">
    <source>
        <dbReference type="Proteomes" id="UP000198510"/>
    </source>
</evidence>
<dbReference type="NCBIfam" id="TIGR01352">
    <property type="entry name" value="tonB_Cterm"/>
    <property type="match status" value="1"/>
</dbReference>
<feature type="region of interest" description="Disordered" evidence="10">
    <location>
        <begin position="58"/>
        <end position="78"/>
    </location>
</feature>
<evidence type="ECO:0000256" key="2">
    <source>
        <dbReference type="ARBA" id="ARBA00006555"/>
    </source>
</evidence>
<comment type="similarity">
    <text evidence="2">Belongs to the TonB family.</text>
</comment>
<feature type="compositionally biased region" description="Basic and acidic residues" evidence="10">
    <location>
        <begin position="63"/>
        <end position="78"/>
    </location>
</feature>
<feature type="domain" description="TonB C-terminal" evidence="11">
    <location>
        <begin position="134"/>
        <end position="225"/>
    </location>
</feature>
<dbReference type="PANTHER" id="PTHR33446">
    <property type="entry name" value="PROTEIN TONB-RELATED"/>
    <property type="match status" value="1"/>
</dbReference>
<organism evidence="12 13">
    <name type="scientific">Catalinimonas alkaloidigena</name>
    <dbReference type="NCBI Taxonomy" id="1075417"/>
    <lineage>
        <taxon>Bacteria</taxon>
        <taxon>Pseudomonadati</taxon>
        <taxon>Bacteroidota</taxon>
        <taxon>Cytophagia</taxon>
        <taxon>Cytophagales</taxon>
        <taxon>Catalimonadaceae</taxon>
        <taxon>Catalinimonas</taxon>
    </lineage>
</organism>
<evidence type="ECO:0000259" key="11">
    <source>
        <dbReference type="PROSITE" id="PS52015"/>
    </source>
</evidence>
<evidence type="ECO:0000256" key="4">
    <source>
        <dbReference type="ARBA" id="ARBA00022475"/>
    </source>
</evidence>
<dbReference type="PROSITE" id="PS52015">
    <property type="entry name" value="TONB_CTD"/>
    <property type="match status" value="1"/>
</dbReference>
<dbReference type="InterPro" id="IPR037682">
    <property type="entry name" value="TonB_C"/>
</dbReference>
<dbReference type="InterPro" id="IPR006260">
    <property type="entry name" value="TonB/TolA_C"/>
</dbReference>
<reference evidence="12 13" key="1">
    <citation type="submission" date="2016-10" db="EMBL/GenBank/DDBJ databases">
        <authorList>
            <person name="de Groot N.N."/>
        </authorList>
    </citation>
    <scope>NUCLEOTIDE SEQUENCE [LARGE SCALE GENOMIC DNA]</scope>
    <source>
        <strain evidence="12 13">DSM 25186</strain>
    </source>
</reference>
<dbReference type="Gene3D" id="3.30.1150.10">
    <property type="match status" value="1"/>
</dbReference>
<evidence type="ECO:0000256" key="5">
    <source>
        <dbReference type="ARBA" id="ARBA00022519"/>
    </source>
</evidence>
<sequence>MKPQPFPWYRQRSLFFSIGLVTSLGLVICAFEMRTAVTEPLVMVLPPLEEPIFTAPVTQLEPPKPKLPEQPRQETKKPAAEVVEVDDWFPLDSTLLVEPPIVDDPAVAIALTAAVPDETLGQEEPIIDFADEQPQSDRFYPWLQKKLRYPDRAQREQISGTVYVQFVVEKDGALTDVQVAKGIGYGCDEEALRVVRSAPAWQPGRQRGRPVRVRMVVPIRFTLRR</sequence>
<evidence type="ECO:0000313" key="12">
    <source>
        <dbReference type="EMBL" id="SDL99753.1"/>
    </source>
</evidence>
<protein>
    <submittedName>
        <fullName evidence="12">Protein TonB</fullName>
    </submittedName>
</protein>
<evidence type="ECO:0000256" key="10">
    <source>
        <dbReference type="SAM" id="MobiDB-lite"/>
    </source>
</evidence>
<dbReference type="GO" id="GO:0015031">
    <property type="term" value="P:protein transport"/>
    <property type="evidence" value="ECO:0007669"/>
    <property type="project" value="UniProtKB-KW"/>
</dbReference>
<dbReference type="GO" id="GO:0055085">
    <property type="term" value="P:transmembrane transport"/>
    <property type="evidence" value="ECO:0007669"/>
    <property type="project" value="InterPro"/>
</dbReference>
<evidence type="ECO:0000256" key="9">
    <source>
        <dbReference type="ARBA" id="ARBA00023136"/>
    </source>
</evidence>
<name>A0A1G9PME9_9BACT</name>
<gene>
    <name evidence="12" type="ORF">SAMN05421823_109235</name>
</gene>
<evidence type="ECO:0000256" key="7">
    <source>
        <dbReference type="ARBA" id="ARBA00022927"/>
    </source>
</evidence>
<dbReference type="OrthoDB" id="9812355at2"/>
<keyword evidence="9" id="KW-0472">Membrane</keyword>
<evidence type="ECO:0000256" key="6">
    <source>
        <dbReference type="ARBA" id="ARBA00022692"/>
    </source>
</evidence>
<keyword evidence="7" id="KW-0653">Protein transport</keyword>
<dbReference type="AlphaFoldDB" id="A0A1G9PME9"/>
<dbReference type="InterPro" id="IPR051045">
    <property type="entry name" value="TonB-dependent_transducer"/>
</dbReference>
<keyword evidence="6" id="KW-0812">Transmembrane</keyword>
<keyword evidence="8" id="KW-1133">Transmembrane helix</keyword>
<dbReference type="SUPFAM" id="SSF74653">
    <property type="entry name" value="TolA/TonB C-terminal domain"/>
    <property type="match status" value="1"/>
</dbReference>
<dbReference type="GO" id="GO:0030288">
    <property type="term" value="C:outer membrane-bounded periplasmic space"/>
    <property type="evidence" value="ECO:0007669"/>
    <property type="project" value="InterPro"/>
</dbReference>
<dbReference type="GO" id="GO:0015891">
    <property type="term" value="P:siderophore transport"/>
    <property type="evidence" value="ECO:0007669"/>
    <property type="project" value="InterPro"/>
</dbReference>
<keyword evidence="4" id="KW-1003">Cell membrane</keyword>
<keyword evidence="3" id="KW-0813">Transport</keyword>
<dbReference type="EMBL" id="FNFO01000009">
    <property type="protein sequence ID" value="SDL99753.1"/>
    <property type="molecule type" value="Genomic_DNA"/>
</dbReference>
<dbReference type="RefSeq" id="WP_089685836.1">
    <property type="nucleotide sequence ID" value="NZ_FNFO01000009.1"/>
</dbReference>
<keyword evidence="13" id="KW-1185">Reference proteome</keyword>
<dbReference type="STRING" id="1075417.SAMN05421823_109235"/>
<dbReference type="InterPro" id="IPR003538">
    <property type="entry name" value="TonB"/>
</dbReference>
<dbReference type="PRINTS" id="PR01374">
    <property type="entry name" value="TONBPROTEIN"/>
</dbReference>
<proteinExistence type="inferred from homology"/>
<evidence type="ECO:0000256" key="3">
    <source>
        <dbReference type="ARBA" id="ARBA00022448"/>
    </source>
</evidence>
<evidence type="ECO:0000256" key="1">
    <source>
        <dbReference type="ARBA" id="ARBA00004383"/>
    </source>
</evidence>
<dbReference type="GO" id="GO:0031992">
    <property type="term" value="F:energy transducer activity"/>
    <property type="evidence" value="ECO:0007669"/>
    <property type="project" value="InterPro"/>
</dbReference>
<dbReference type="GO" id="GO:0098797">
    <property type="term" value="C:plasma membrane protein complex"/>
    <property type="evidence" value="ECO:0007669"/>
    <property type="project" value="TreeGrafter"/>
</dbReference>
<dbReference type="PANTHER" id="PTHR33446:SF2">
    <property type="entry name" value="PROTEIN TONB"/>
    <property type="match status" value="1"/>
</dbReference>